<dbReference type="GO" id="GO:0051301">
    <property type="term" value="P:cell division"/>
    <property type="evidence" value="ECO:0007669"/>
    <property type="project" value="UniProtKB-KW"/>
</dbReference>
<keyword evidence="2" id="KW-0472">Membrane</keyword>
<dbReference type="AlphaFoldDB" id="A0A9D2NI69"/>
<keyword evidence="3" id="KW-0131">Cell cycle</keyword>
<protein>
    <submittedName>
        <fullName evidence="3">Cell division protein FtsL</fullName>
    </submittedName>
</protein>
<proteinExistence type="predicted"/>
<accession>A0A9D2NI69</accession>
<evidence type="ECO:0000256" key="2">
    <source>
        <dbReference type="SAM" id="Phobius"/>
    </source>
</evidence>
<dbReference type="Proteomes" id="UP000823891">
    <property type="component" value="Unassembled WGS sequence"/>
</dbReference>
<dbReference type="EMBL" id="DWWS01000040">
    <property type="protein sequence ID" value="HJC24199.1"/>
    <property type="molecule type" value="Genomic_DNA"/>
</dbReference>
<feature type="compositionally biased region" description="Polar residues" evidence="1">
    <location>
        <begin position="1"/>
        <end position="12"/>
    </location>
</feature>
<sequence>MAQNAQRAQKSGYTRGGRKEYERTGGRSAYGRMTDGNTARQLDVVSELQKPRAPKELNHTVKKNRDRAIYMNFGYVLFLTVSLLVAGYILIGYIRLQSEITTSVKRISTMESTLNSLKTANDEEYSRIESSVDLDEIRRIAITELGMVYPNEEQIVSVPDEGNDYVRQVADIGG</sequence>
<comment type="caution">
    <text evidence="3">The sequence shown here is derived from an EMBL/GenBank/DDBJ whole genome shotgun (WGS) entry which is preliminary data.</text>
</comment>
<reference evidence="3" key="2">
    <citation type="submission" date="2021-04" db="EMBL/GenBank/DDBJ databases">
        <authorList>
            <person name="Gilroy R."/>
        </authorList>
    </citation>
    <scope>NUCLEOTIDE SEQUENCE</scope>
    <source>
        <strain evidence="3">USAMLcec2-132</strain>
    </source>
</reference>
<keyword evidence="3" id="KW-0132">Cell division</keyword>
<reference evidence="3" key="1">
    <citation type="journal article" date="2021" name="PeerJ">
        <title>Extensive microbial diversity within the chicken gut microbiome revealed by metagenomics and culture.</title>
        <authorList>
            <person name="Gilroy R."/>
            <person name="Ravi A."/>
            <person name="Getino M."/>
            <person name="Pursley I."/>
            <person name="Horton D.L."/>
            <person name="Alikhan N.F."/>
            <person name="Baker D."/>
            <person name="Gharbi K."/>
            <person name="Hall N."/>
            <person name="Watson M."/>
            <person name="Adriaenssens E.M."/>
            <person name="Foster-Nyarko E."/>
            <person name="Jarju S."/>
            <person name="Secka A."/>
            <person name="Antonio M."/>
            <person name="Oren A."/>
            <person name="Chaudhuri R.R."/>
            <person name="La Ragione R."/>
            <person name="Hildebrand F."/>
            <person name="Pallen M.J."/>
        </authorList>
    </citation>
    <scope>NUCLEOTIDE SEQUENCE</scope>
    <source>
        <strain evidence="3">USAMLcec2-132</strain>
    </source>
</reference>
<evidence type="ECO:0000313" key="3">
    <source>
        <dbReference type="EMBL" id="HJC24199.1"/>
    </source>
</evidence>
<name>A0A9D2NI69_9FIRM</name>
<feature type="transmembrane region" description="Helical" evidence="2">
    <location>
        <begin position="73"/>
        <end position="94"/>
    </location>
</feature>
<feature type="region of interest" description="Disordered" evidence="1">
    <location>
        <begin position="1"/>
        <end position="34"/>
    </location>
</feature>
<organism evidence="3 4">
    <name type="scientific">Candidatus Eisenbergiella merdavium</name>
    <dbReference type="NCBI Taxonomy" id="2838551"/>
    <lineage>
        <taxon>Bacteria</taxon>
        <taxon>Bacillati</taxon>
        <taxon>Bacillota</taxon>
        <taxon>Clostridia</taxon>
        <taxon>Lachnospirales</taxon>
        <taxon>Lachnospiraceae</taxon>
        <taxon>Eisenbergiella</taxon>
    </lineage>
</organism>
<evidence type="ECO:0000256" key="1">
    <source>
        <dbReference type="SAM" id="MobiDB-lite"/>
    </source>
</evidence>
<gene>
    <name evidence="3" type="ORF">H9761_10895</name>
</gene>
<keyword evidence="2" id="KW-1133">Transmembrane helix</keyword>
<evidence type="ECO:0000313" key="4">
    <source>
        <dbReference type="Proteomes" id="UP000823891"/>
    </source>
</evidence>
<keyword evidence="2" id="KW-0812">Transmembrane</keyword>